<accession>A0A7J9I797</accession>
<evidence type="ECO:0000313" key="2">
    <source>
        <dbReference type="EMBL" id="MBA0817996.1"/>
    </source>
</evidence>
<feature type="non-terminal residue" evidence="2">
    <location>
        <position position="177"/>
    </location>
</feature>
<sequence>SSNASNSENTELFKNQSDEEKTSSEEEIEIPEPMDTESTDLYGKRKIEFDNRTDDYLWSLNKDFEIDKDTAKIFGNNTENITTNDVKPEYPGETSSQHVQPRIDDLNKRNVAQGGIYLDLTNTPISNYEKIIDDWAQSMTIVANNNTWSKEKLLNYFVETFQGDVLQFLRRWKESEK</sequence>
<dbReference type="AlphaFoldDB" id="A0A7J9I797"/>
<feature type="compositionally biased region" description="Polar residues" evidence="1">
    <location>
        <begin position="1"/>
        <end position="15"/>
    </location>
</feature>
<feature type="compositionally biased region" description="Acidic residues" evidence="1">
    <location>
        <begin position="25"/>
        <end position="38"/>
    </location>
</feature>
<dbReference type="EMBL" id="JABFAD010169532">
    <property type="protein sequence ID" value="MBA0817996.1"/>
    <property type="molecule type" value="Genomic_DNA"/>
</dbReference>
<protein>
    <submittedName>
        <fullName evidence="2">Uncharacterized protein</fullName>
    </submittedName>
</protein>
<organism evidence="2 3">
    <name type="scientific">Gossypium harknessii</name>
    <dbReference type="NCBI Taxonomy" id="34285"/>
    <lineage>
        <taxon>Eukaryota</taxon>
        <taxon>Viridiplantae</taxon>
        <taxon>Streptophyta</taxon>
        <taxon>Embryophyta</taxon>
        <taxon>Tracheophyta</taxon>
        <taxon>Spermatophyta</taxon>
        <taxon>Magnoliopsida</taxon>
        <taxon>eudicotyledons</taxon>
        <taxon>Gunneridae</taxon>
        <taxon>Pentapetalae</taxon>
        <taxon>rosids</taxon>
        <taxon>malvids</taxon>
        <taxon>Malvales</taxon>
        <taxon>Malvaceae</taxon>
        <taxon>Malvoideae</taxon>
        <taxon>Gossypium</taxon>
    </lineage>
</organism>
<feature type="non-terminal residue" evidence="2">
    <location>
        <position position="1"/>
    </location>
</feature>
<evidence type="ECO:0000313" key="3">
    <source>
        <dbReference type="Proteomes" id="UP000593560"/>
    </source>
</evidence>
<name>A0A7J9I797_9ROSI</name>
<proteinExistence type="predicted"/>
<comment type="caution">
    <text evidence="2">The sequence shown here is derived from an EMBL/GenBank/DDBJ whole genome shotgun (WGS) entry which is preliminary data.</text>
</comment>
<reference evidence="2 3" key="1">
    <citation type="journal article" date="2019" name="Genome Biol. Evol.">
        <title>Insights into the evolution of the New World diploid cottons (Gossypium, subgenus Houzingenia) based on genome sequencing.</title>
        <authorList>
            <person name="Grover C.E."/>
            <person name="Arick M.A. 2nd"/>
            <person name="Thrash A."/>
            <person name="Conover J.L."/>
            <person name="Sanders W.S."/>
            <person name="Peterson D.G."/>
            <person name="Frelichowski J.E."/>
            <person name="Scheffler J.A."/>
            <person name="Scheffler B.E."/>
            <person name="Wendel J.F."/>
        </authorList>
    </citation>
    <scope>NUCLEOTIDE SEQUENCE [LARGE SCALE GENOMIC DNA]</scope>
    <source>
        <strain evidence="2">0</strain>
        <tissue evidence="2">Leaf</tissue>
    </source>
</reference>
<dbReference type="Proteomes" id="UP000593560">
    <property type="component" value="Unassembled WGS sequence"/>
</dbReference>
<evidence type="ECO:0000256" key="1">
    <source>
        <dbReference type="SAM" id="MobiDB-lite"/>
    </source>
</evidence>
<gene>
    <name evidence="2" type="ORF">Gohar_021360</name>
</gene>
<keyword evidence="3" id="KW-1185">Reference proteome</keyword>
<feature type="region of interest" description="Disordered" evidence="1">
    <location>
        <begin position="1"/>
        <end position="42"/>
    </location>
</feature>